<dbReference type="PRINTS" id="PR00080">
    <property type="entry name" value="SDRFAMILY"/>
</dbReference>
<dbReference type="PROSITE" id="PS00061">
    <property type="entry name" value="ADH_SHORT"/>
    <property type="match status" value="1"/>
</dbReference>
<feature type="domain" description="Ketoreductase" evidence="3">
    <location>
        <begin position="6"/>
        <end position="193"/>
    </location>
</feature>
<dbReference type="GO" id="GO:0016491">
    <property type="term" value="F:oxidoreductase activity"/>
    <property type="evidence" value="ECO:0007669"/>
    <property type="project" value="UniProtKB-KW"/>
</dbReference>
<accession>A0A2A9HG90</accession>
<dbReference type="InterPro" id="IPR002347">
    <property type="entry name" value="SDR_fam"/>
</dbReference>
<dbReference type="EMBL" id="PDJQ01000001">
    <property type="protein sequence ID" value="PFG74110.1"/>
    <property type="molecule type" value="Genomic_DNA"/>
</dbReference>
<evidence type="ECO:0000313" key="5">
    <source>
        <dbReference type="Proteomes" id="UP000223071"/>
    </source>
</evidence>
<keyword evidence="5" id="KW-1185">Reference proteome</keyword>
<proteinExistence type="inferred from homology"/>
<reference evidence="4 5" key="1">
    <citation type="submission" date="2017-09" db="EMBL/GenBank/DDBJ databases">
        <title>Sequencing the genomes of two abundant thermophiles in Great Basin hot springs: Thermocrinis jamiesonii and novel Chloroflexi Thermoflexus hugenholtzii.</title>
        <authorList>
            <person name="Hedlund B."/>
        </authorList>
    </citation>
    <scope>NUCLEOTIDE SEQUENCE [LARGE SCALE GENOMIC DNA]</scope>
    <source>
        <strain evidence="4 5">G233</strain>
    </source>
</reference>
<dbReference type="PROSITE" id="PS51257">
    <property type="entry name" value="PROKAR_LIPOPROTEIN"/>
    <property type="match status" value="1"/>
</dbReference>
<sequence>MDIRGGVVIVTGSATGVGAACAKLLASKGCNVVINYTKSEAEARETQAACEALGVETLLVQADVANDVDCRRMAQAAIDRWGRIDGLINNAGTTKFVNHTDLEGLTAEDFLRIYAVNVVGAYQMTRAVAPQMKAQGRGAIVNISSIAGVMGIGSSIAYAASKGALNTMTLSLARALGPEIRVNAICPGFIQGRWLRGGLGDAAYEAALAQQERTTPLRRAGTPEDMAQAAVWFIEGADLVTGELLIVDAGAHLGAAPLIAR</sequence>
<evidence type="ECO:0000256" key="1">
    <source>
        <dbReference type="ARBA" id="ARBA00006484"/>
    </source>
</evidence>
<dbReference type="PANTHER" id="PTHR43639:SF1">
    <property type="entry name" value="SHORT-CHAIN DEHYDROGENASE_REDUCTASE FAMILY PROTEIN"/>
    <property type="match status" value="1"/>
</dbReference>
<dbReference type="PANTHER" id="PTHR43639">
    <property type="entry name" value="OXIDOREDUCTASE, SHORT-CHAIN DEHYDROGENASE/REDUCTASE FAMILY (AFU_ORTHOLOGUE AFUA_5G02870)"/>
    <property type="match status" value="1"/>
</dbReference>
<dbReference type="FunFam" id="3.40.50.720:FF:000084">
    <property type="entry name" value="Short-chain dehydrogenase reductase"/>
    <property type="match status" value="1"/>
</dbReference>
<dbReference type="CDD" id="cd05233">
    <property type="entry name" value="SDR_c"/>
    <property type="match status" value="1"/>
</dbReference>
<dbReference type="SUPFAM" id="SSF51735">
    <property type="entry name" value="NAD(P)-binding Rossmann-fold domains"/>
    <property type="match status" value="1"/>
</dbReference>
<comment type="caution">
    <text evidence="4">The sequence shown here is derived from an EMBL/GenBank/DDBJ whole genome shotgun (WGS) entry which is preliminary data.</text>
</comment>
<dbReference type="InterPro" id="IPR036291">
    <property type="entry name" value="NAD(P)-bd_dom_sf"/>
</dbReference>
<dbReference type="SMART" id="SM00822">
    <property type="entry name" value="PKS_KR"/>
    <property type="match status" value="1"/>
</dbReference>
<dbReference type="AlphaFoldDB" id="A0A2A9HG90"/>
<dbReference type="RefSeq" id="WP_098503521.1">
    <property type="nucleotide sequence ID" value="NZ_PDJQ01000001.1"/>
</dbReference>
<dbReference type="InterPro" id="IPR057326">
    <property type="entry name" value="KR_dom"/>
</dbReference>
<evidence type="ECO:0000256" key="2">
    <source>
        <dbReference type="ARBA" id="ARBA00023002"/>
    </source>
</evidence>
<evidence type="ECO:0000259" key="3">
    <source>
        <dbReference type="SMART" id="SM00822"/>
    </source>
</evidence>
<dbReference type="Gene3D" id="3.40.50.720">
    <property type="entry name" value="NAD(P)-binding Rossmann-like Domain"/>
    <property type="match status" value="1"/>
</dbReference>
<name>A0A2A9HG90_TEPT2</name>
<gene>
    <name evidence="4" type="ORF">A9A59_1318</name>
</gene>
<dbReference type="Pfam" id="PF13561">
    <property type="entry name" value="adh_short_C2"/>
    <property type="match status" value="1"/>
</dbReference>
<dbReference type="PRINTS" id="PR00081">
    <property type="entry name" value="GDHRDH"/>
</dbReference>
<organism evidence="4 5">
    <name type="scientific">Tepidiforma thermophila (strain KCTC 52669 / CGMCC 1.13589 / G233)</name>
    <dbReference type="NCBI Taxonomy" id="2761530"/>
    <lineage>
        <taxon>Bacteria</taxon>
        <taxon>Bacillati</taxon>
        <taxon>Chloroflexota</taxon>
        <taxon>Tepidiformia</taxon>
        <taxon>Tepidiformales</taxon>
        <taxon>Tepidiformaceae</taxon>
        <taxon>Tepidiforma</taxon>
    </lineage>
</organism>
<evidence type="ECO:0000313" key="4">
    <source>
        <dbReference type="EMBL" id="PFG74110.1"/>
    </source>
</evidence>
<comment type="similarity">
    <text evidence="1">Belongs to the short-chain dehydrogenases/reductases (SDR) family.</text>
</comment>
<dbReference type="Proteomes" id="UP000223071">
    <property type="component" value="Unassembled WGS sequence"/>
</dbReference>
<protein>
    <submittedName>
        <fullName evidence="4">3-oxoacyl-[acyl-carrier protein] reductase</fullName>
    </submittedName>
</protein>
<dbReference type="InterPro" id="IPR020904">
    <property type="entry name" value="Sc_DH/Rdtase_CS"/>
</dbReference>
<keyword evidence="2" id="KW-0560">Oxidoreductase</keyword>